<dbReference type="GO" id="GO:0005886">
    <property type="term" value="C:plasma membrane"/>
    <property type="evidence" value="ECO:0007669"/>
    <property type="project" value="UniProtKB-SubCell"/>
</dbReference>
<dbReference type="PANTHER" id="PTHR40255:SF1">
    <property type="entry name" value="PROTOPORPHYRINOGEN IX OXIDASE"/>
    <property type="match status" value="1"/>
</dbReference>
<dbReference type="RefSeq" id="WP_275683295.1">
    <property type="nucleotide sequence ID" value="NZ_JAJLJH010000004.1"/>
</dbReference>
<comment type="pathway">
    <text evidence="2 14">Porphyrin-containing compound metabolism; protoporphyrin-IX biosynthesis; protoporphyrin-IX from protoporphyrinogen-IX: step 1/1.</text>
</comment>
<dbReference type="EC" id="1.3.99.-" evidence="14"/>
<feature type="transmembrane region" description="Helical" evidence="15">
    <location>
        <begin position="83"/>
        <end position="104"/>
    </location>
</feature>
<evidence type="ECO:0000256" key="2">
    <source>
        <dbReference type="ARBA" id="ARBA00005073"/>
    </source>
</evidence>
<comment type="caution">
    <text evidence="16">The sequence shown here is derived from an EMBL/GenBank/DDBJ whole genome shotgun (WGS) entry which is preliminary data.</text>
</comment>
<accession>A0A9X1YJ37</accession>
<dbReference type="InterPro" id="IPR005265">
    <property type="entry name" value="HemJ-like"/>
</dbReference>
<evidence type="ECO:0000256" key="10">
    <source>
        <dbReference type="ARBA" id="ARBA00023002"/>
    </source>
</evidence>
<gene>
    <name evidence="16" type="ORF">LPC04_16225</name>
</gene>
<evidence type="ECO:0000256" key="1">
    <source>
        <dbReference type="ARBA" id="ARBA00004651"/>
    </source>
</evidence>
<evidence type="ECO:0000256" key="15">
    <source>
        <dbReference type="SAM" id="Phobius"/>
    </source>
</evidence>
<evidence type="ECO:0000313" key="16">
    <source>
        <dbReference type="EMBL" id="MCK9687254.1"/>
    </source>
</evidence>
<evidence type="ECO:0000256" key="4">
    <source>
        <dbReference type="ARBA" id="ARBA00017504"/>
    </source>
</evidence>
<evidence type="ECO:0000256" key="14">
    <source>
        <dbReference type="PIRNR" id="PIRNR004638"/>
    </source>
</evidence>
<dbReference type="Pfam" id="PF03653">
    <property type="entry name" value="UPF0093"/>
    <property type="match status" value="1"/>
</dbReference>
<comment type="catalytic activity">
    <reaction evidence="13 14">
        <text>protoporphyrinogen IX + 3 A = protoporphyrin IX + 3 AH2</text>
        <dbReference type="Rhea" id="RHEA:62000"/>
        <dbReference type="ChEBI" id="CHEBI:13193"/>
        <dbReference type="ChEBI" id="CHEBI:17499"/>
        <dbReference type="ChEBI" id="CHEBI:57306"/>
        <dbReference type="ChEBI" id="CHEBI:57307"/>
    </reaction>
</comment>
<evidence type="ECO:0000256" key="11">
    <source>
        <dbReference type="ARBA" id="ARBA00023004"/>
    </source>
</evidence>
<evidence type="ECO:0000256" key="7">
    <source>
        <dbReference type="ARBA" id="ARBA00022692"/>
    </source>
</evidence>
<keyword evidence="12 14" id="KW-0472">Membrane</keyword>
<protein>
    <recommendedName>
        <fullName evidence="4 14">Protoporphyrinogen IX oxidase</fullName>
        <ecNumber evidence="14">1.3.99.-</ecNumber>
    </recommendedName>
</protein>
<dbReference type="GO" id="GO:0006782">
    <property type="term" value="P:protoporphyrinogen IX biosynthetic process"/>
    <property type="evidence" value="ECO:0007669"/>
    <property type="project" value="UniProtKB-UniRule"/>
</dbReference>
<keyword evidence="5 14" id="KW-1003">Cell membrane</keyword>
<feature type="transmembrane region" description="Helical" evidence="15">
    <location>
        <begin position="125"/>
        <end position="142"/>
    </location>
</feature>
<comment type="subcellular location">
    <subcellularLocation>
        <location evidence="1">Cell membrane</location>
        <topology evidence="1">Multi-pass membrane protein</topology>
    </subcellularLocation>
</comment>
<comment type="function">
    <text evidence="14">Catalyzes the oxidation of protoporphyrinogen IX to protoporphyrin IX.</text>
</comment>
<proteinExistence type="inferred from homology"/>
<dbReference type="GO" id="GO:0046872">
    <property type="term" value="F:metal ion binding"/>
    <property type="evidence" value="ECO:0007669"/>
    <property type="project" value="UniProtKB-UniRule"/>
</dbReference>
<comment type="cofactor">
    <cofactor evidence="14">
        <name>heme b</name>
        <dbReference type="ChEBI" id="CHEBI:60344"/>
    </cofactor>
    <text evidence="14">Binds 1 heme b (iron(II)-protoporphyrin IX) group per subunit.</text>
</comment>
<evidence type="ECO:0000256" key="3">
    <source>
        <dbReference type="ARBA" id="ARBA00006501"/>
    </source>
</evidence>
<evidence type="ECO:0000256" key="5">
    <source>
        <dbReference type="ARBA" id="ARBA00022475"/>
    </source>
</evidence>
<dbReference type="EMBL" id="JAJLJH010000004">
    <property type="protein sequence ID" value="MCK9687254.1"/>
    <property type="molecule type" value="Genomic_DNA"/>
</dbReference>
<dbReference type="AlphaFoldDB" id="A0A9X1YJ37"/>
<keyword evidence="10" id="KW-0560">Oxidoreductase</keyword>
<keyword evidence="6 14" id="KW-0349">Heme</keyword>
<evidence type="ECO:0000256" key="8">
    <source>
        <dbReference type="ARBA" id="ARBA00022723"/>
    </source>
</evidence>
<keyword evidence="8 14" id="KW-0479">Metal-binding</keyword>
<dbReference type="PIRSF" id="PIRSF004638">
    <property type="entry name" value="UCP004638"/>
    <property type="match status" value="1"/>
</dbReference>
<keyword evidence="7 15" id="KW-0812">Transmembrane</keyword>
<keyword evidence="17" id="KW-1185">Reference proteome</keyword>
<dbReference type="Proteomes" id="UP001139353">
    <property type="component" value="Unassembled WGS sequence"/>
</dbReference>
<sequence length="146" mass="15260">MDAATRYDLVRVLHIGADIVFVAGLLAGALVLAALSFQAAPALIKERRLVAAMLRINRVVTGSALLLAWACGLWLAWQAGWFASGWLHVKLVLVLALSALHGGLSAALRRAGADAPRVPARAWRAAPALALAGVAGVVWLALGKPF</sequence>
<reference evidence="16" key="1">
    <citation type="submission" date="2021-11" db="EMBL/GenBank/DDBJ databases">
        <title>BS-T2-15 a new species belonging to the Comamonadaceae family isolated from the soil of a French oak forest.</title>
        <authorList>
            <person name="Mieszkin S."/>
            <person name="Alain K."/>
        </authorList>
    </citation>
    <scope>NUCLEOTIDE SEQUENCE</scope>
    <source>
        <strain evidence="16">BS-T2-15</strain>
    </source>
</reference>
<feature type="transmembrane region" description="Helical" evidence="15">
    <location>
        <begin position="20"/>
        <end position="44"/>
    </location>
</feature>
<comment type="similarity">
    <text evidence="3 14">Belongs to the HemJ family.</text>
</comment>
<organism evidence="16 17">
    <name type="scientific">Scleromatobacter humisilvae</name>
    <dbReference type="NCBI Taxonomy" id="2897159"/>
    <lineage>
        <taxon>Bacteria</taxon>
        <taxon>Pseudomonadati</taxon>
        <taxon>Pseudomonadota</taxon>
        <taxon>Betaproteobacteria</taxon>
        <taxon>Burkholderiales</taxon>
        <taxon>Sphaerotilaceae</taxon>
        <taxon>Scleromatobacter</taxon>
    </lineage>
</organism>
<name>A0A9X1YJ37_9BURK</name>
<keyword evidence="9 15" id="KW-1133">Transmembrane helix</keyword>
<evidence type="ECO:0000256" key="6">
    <source>
        <dbReference type="ARBA" id="ARBA00022617"/>
    </source>
</evidence>
<evidence type="ECO:0000256" key="9">
    <source>
        <dbReference type="ARBA" id="ARBA00022989"/>
    </source>
</evidence>
<dbReference type="GO" id="GO:0070818">
    <property type="term" value="F:protoporphyrinogen oxidase activity"/>
    <property type="evidence" value="ECO:0007669"/>
    <property type="project" value="UniProtKB-UniRule"/>
</dbReference>
<evidence type="ECO:0000256" key="12">
    <source>
        <dbReference type="ARBA" id="ARBA00023136"/>
    </source>
</evidence>
<keyword evidence="11 14" id="KW-0408">Iron</keyword>
<feature type="transmembrane region" description="Helical" evidence="15">
    <location>
        <begin position="56"/>
        <end position="77"/>
    </location>
</feature>
<dbReference type="PANTHER" id="PTHR40255">
    <property type="entry name" value="UPF0093 MEMBRANE PROTEIN SLR1790"/>
    <property type="match status" value="1"/>
</dbReference>
<evidence type="ECO:0000256" key="13">
    <source>
        <dbReference type="ARBA" id="ARBA00048390"/>
    </source>
</evidence>
<evidence type="ECO:0000313" key="17">
    <source>
        <dbReference type="Proteomes" id="UP001139353"/>
    </source>
</evidence>